<protein>
    <submittedName>
        <fullName evidence="1">Uncharacterized protein</fullName>
    </submittedName>
</protein>
<accession>A0A2K1DXP9</accession>
<dbReference type="OrthoDB" id="884804at2"/>
<name>A0A2K1DXP9_9FLAO</name>
<dbReference type="EMBL" id="POWF01000006">
    <property type="protein sequence ID" value="PNQ72798.1"/>
    <property type="molecule type" value="Genomic_DNA"/>
</dbReference>
<proteinExistence type="predicted"/>
<organism evidence="1 2">
    <name type="scientific">Hanstruepera neustonica</name>
    <dbReference type="NCBI Taxonomy" id="1445657"/>
    <lineage>
        <taxon>Bacteria</taxon>
        <taxon>Pseudomonadati</taxon>
        <taxon>Bacteroidota</taxon>
        <taxon>Flavobacteriia</taxon>
        <taxon>Flavobacteriales</taxon>
        <taxon>Flavobacteriaceae</taxon>
        <taxon>Hanstruepera</taxon>
    </lineage>
</organism>
<dbReference type="RefSeq" id="WP_103052325.1">
    <property type="nucleotide sequence ID" value="NZ_POWF01000006.1"/>
</dbReference>
<evidence type="ECO:0000313" key="1">
    <source>
        <dbReference type="EMBL" id="PNQ72798.1"/>
    </source>
</evidence>
<sequence>MGNAVKVFGKNTTSSLLLLKHRNIIRWRFFSKPVGLDLYSIVRLAEGSHLSLLSFFIFILINIQIMEHSISVKQILIDLISIMPQVEKEFKSNERYSQLVEFLSGKDYHEGDEPYPTLKDIAEKTGVKSHHIRKQLEEIYANLFAYDYDYTFDFSEVEIRMHVDYNKKYESFRCKELKYLPKIGESIQLPFLKAKIGIHFFYVQDVQHQFELNKQIITLFLKGGFYNSYWYYRKHKALELGEIGIGDEYKLYDFQLKEKLGLRG</sequence>
<comment type="caution">
    <text evidence="1">The sequence shown here is derived from an EMBL/GenBank/DDBJ whole genome shotgun (WGS) entry which is preliminary data.</text>
</comment>
<dbReference type="AlphaFoldDB" id="A0A2K1DXP9"/>
<dbReference type="Proteomes" id="UP000236641">
    <property type="component" value="Unassembled WGS sequence"/>
</dbReference>
<evidence type="ECO:0000313" key="2">
    <source>
        <dbReference type="Proteomes" id="UP000236641"/>
    </source>
</evidence>
<reference evidence="1 2" key="1">
    <citation type="submission" date="2018-01" db="EMBL/GenBank/DDBJ databases">
        <title>The draft genome of Hanstruepera neustonica JCM19743.</title>
        <authorList>
            <person name="He R.-H."/>
            <person name="Du Z.-J."/>
        </authorList>
    </citation>
    <scope>NUCLEOTIDE SEQUENCE [LARGE SCALE GENOMIC DNA]</scope>
    <source>
        <strain evidence="1 2">JCM19743</strain>
    </source>
</reference>
<gene>
    <name evidence="1" type="ORF">C1T31_09820</name>
</gene>
<keyword evidence="2" id="KW-1185">Reference proteome</keyword>